<feature type="domain" description="VWFA" evidence="2">
    <location>
        <begin position="409"/>
        <end position="588"/>
    </location>
</feature>
<dbReference type="Gene3D" id="1.10.8.80">
    <property type="entry name" value="Magnesium chelatase subunit I, C-Terminal domain"/>
    <property type="match status" value="1"/>
</dbReference>
<dbReference type="Pfam" id="PF17863">
    <property type="entry name" value="AAA_lid_2"/>
    <property type="match status" value="1"/>
</dbReference>
<dbReference type="RefSeq" id="WP_406855360.1">
    <property type="nucleotide sequence ID" value="NZ_CP157484.1"/>
</dbReference>
<dbReference type="Gene3D" id="3.40.50.410">
    <property type="entry name" value="von Willebrand factor, type A domain"/>
    <property type="match status" value="1"/>
</dbReference>
<dbReference type="InterPro" id="IPR002035">
    <property type="entry name" value="VWF_A"/>
</dbReference>
<accession>A0AAU7JDR3</accession>
<dbReference type="PANTHER" id="PTHR43473">
    <property type="entry name" value="MAGNESIUM-CHELATASE SUBUNIT CHLD, CHLOROPLASTIC"/>
    <property type="match status" value="1"/>
</dbReference>
<dbReference type="InterPro" id="IPR041628">
    <property type="entry name" value="ChlI/MoxR_AAA_lid"/>
</dbReference>
<gene>
    <name evidence="3" type="ORF">ABEG18_22935</name>
</gene>
<dbReference type="AlphaFoldDB" id="A0AAU7JDR3"/>
<feature type="region of interest" description="Disordered" evidence="1">
    <location>
        <begin position="245"/>
        <end position="298"/>
    </location>
</feature>
<dbReference type="SUPFAM" id="SSF53300">
    <property type="entry name" value="vWA-like"/>
    <property type="match status" value="1"/>
</dbReference>
<dbReference type="InterPro" id="IPR027417">
    <property type="entry name" value="P-loop_NTPase"/>
</dbReference>
<protein>
    <submittedName>
        <fullName evidence="3">Magnesium chelatase subunit D</fullName>
        <ecNumber evidence="3">6.6.1.1</ecNumber>
    </submittedName>
</protein>
<proteinExistence type="predicted"/>
<dbReference type="SUPFAM" id="SSF52540">
    <property type="entry name" value="P-loop containing nucleoside triphosphate hydrolases"/>
    <property type="match status" value="1"/>
</dbReference>
<feature type="compositionally biased region" description="Low complexity" evidence="1">
    <location>
        <begin position="345"/>
        <end position="356"/>
    </location>
</feature>
<feature type="compositionally biased region" description="Low complexity" evidence="1">
    <location>
        <begin position="247"/>
        <end position="283"/>
    </location>
</feature>
<dbReference type="Pfam" id="PF13519">
    <property type="entry name" value="VWA_2"/>
    <property type="match status" value="1"/>
</dbReference>
<keyword evidence="3" id="KW-0436">Ligase</keyword>
<evidence type="ECO:0000256" key="1">
    <source>
        <dbReference type="SAM" id="MobiDB-lite"/>
    </source>
</evidence>
<name>A0AAU7JDR3_9HYPH</name>
<dbReference type="EC" id="6.6.1.1" evidence="3"/>
<dbReference type="EMBL" id="CP157484">
    <property type="protein sequence ID" value="XBO38522.1"/>
    <property type="molecule type" value="Genomic_DNA"/>
</dbReference>
<dbReference type="NCBIfam" id="NF009943">
    <property type="entry name" value="PRK13406.1"/>
    <property type="match status" value="1"/>
</dbReference>
<dbReference type="PROSITE" id="PS50234">
    <property type="entry name" value="VWFA"/>
    <property type="match status" value="1"/>
</dbReference>
<dbReference type="GO" id="GO:0016851">
    <property type="term" value="F:magnesium chelatase activity"/>
    <property type="evidence" value="ECO:0007669"/>
    <property type="project" value="UniProtKB-EC"/>
</dbReference>
<evidence type="ECO:0000259" key="2">
    <source>
        <dbReference type="PROSITE" id="PS50234"/>
    </source>
</evidence>
<dbReference type="SMART" id="SM00327">
    <property type="entry name" value="VWA"/>
    <property type="match status" value="1"/>
</dbReference>
<dbReference type="InterPro" id="IPR036465">
    <property type="entry name" value="vWFA_dom_sf"/>
</dbReference>
<feature type="region of interest" description="Disordered" evidence="1">
    <location>
        <begin position="327"/>
        <end position="357"/>
    </location>
</feature>
<sequence>MAPAGDAQAADAALAAALIAVDPRGVGGAVLRSGHGPHRDAWVAGLRALLPEDAPFVRVPGSASDDRLFGGLDVAATLAAGRPVAQAGLLRAAAGGVLALAMAERLAGGRAARLGAALEQDRGAPAPVALLAFDEGVGPDEAAPEALRERLGVVLALDEAGGADMGWSRNDVADAKARLCGVQMETAAAETLCAAADALGVASLRATLLAVAAARACAALRGSVAVEEPDLAAAIRLVLAPRATRWPATPDDPGEPEAAPDPAETAETPETAEASAADPGAGAPDDDARDDDAPGPQAQAERLVAAAKARLPDRLLAELGGAMLRRDAQAGRAGAPVTMRGRGRPAGSRPGAPQGGDRLDLIATVRAALGWQRLRREALPAGRAASAPRVLIRRDDLRVVRTEAKSASLIVFAVDASGSQALHRLGEAKGAIELLLGDCYARRDEVALVAFRGREAEIVLPATRSLARARRGLAGLPGGGGTPLAAGIDAAAAVADAARRKGRSPIVVMLTDGRANVARDGTGGRPQAAADALDAALRLRAARLSALLIDTSPQPQREARALAAAMAARYLPLPHADAATLSRAVRAAAPPN</sequence>
<dbReference type="PANTHER" id="PTHR43473:SF2">
    <property type="entry name" value="MAGNESIUM-CHELATASE SUBUNIT CHLD, CHLOROPLASTIC"/>
    <property type="match status" value="1"/>
</dbReference>
<evidence type="ECO:0000313" key="3">
    <source>
        <dbReference type="EMBL" id="XBO38522.1"/>
    </source>
</evidence>
<organism evidence="3">
    <name type="scientific">Alsobacter sp. KACC 23698</name>
    <dbReference type="NCBI Taxonomy" id="3149229"/>
    <lineage>
        <taxon>Bacteria</taxon>
        <taxon>Pseudomonadati</taxon>
        <taxon>Pseudomonadota</taxon>
        <taxon>Alphaproteobacteria</taxon>
        <taxon>Hyphomicrobiales</taxon>
        <taxon>Alsobacteraceae</taxon>
        <taxon>Alsobacter</taxon>
    </lineage>
</organism>
<reference evidence="3" key="1">
    <citation type="submission" date="2024-05" db="EMBL/GenBank/DDBJ databases">
        <authorList>
            <person name="Kim S."/>
            <person name="Heo J."/>
            <person name="Choi H."/>
            <person name="Choi Y."/>
            <person name="Kwon S.-W."/>
            <person name="Kim Y."/>
        </authorList>
    </citation>
    <scope>NUCLEOTIDE SEQUENCE</scope>
    <source>
        <strain evidence="3">KACC 23698</strain>
    </source>
</reference>
<dbReference type="Gene3D" id="3.40.50.300">
    <property type="entry name" value="P-loop containing nucleotide triphosphate hydrolases"/>
    <property type="match status" value="1"/>
</dbReference>